<gene>
    <name evidence="1" type="ORF">E2C01_072593</name>
</gene>
<dbReference type="AlphaFoldDB" id="A0A5B7I7L9"/>
<keyword evidence="2" id="KW-1185">Reference proteome</keyword>
<name>A0A5B7I7L9_PORTR</name>
<comment type="caution">
    <text evidence="1">The sequence shown here is derived from an EMBL/GenBank/DDBJ whole genome shotgun (WGS) entry which is preliminary data.</text>
</comment>
<evidence type="ECO:0000313" key="1">
    <source>
        <dbReference type="EMBL" id="MPC78115.1"/>
    </source>
</evidence>
<protein>
    <submittedName>
        <fullName evidence="1">Uncharacterized protein</fullName>
    </submittedName>
</protein>
<accession>A0A5B7I7L9</accession>
<dbReference type="Proteomes" id="UP000324222">
    <property type="component" value="Unassembled WGS sequence"/>
</dbReference>
<organism evidence="1 2">
    <name type="scientific">Portunus trituberculatus</name>
    <name type="common">Swimming crab</name>
    <name type="synonym">Neptunus trituberculatus</name>
    <dbReference type="NCBI Taxonomy" id="210409"/>
    <lineage>
        <taxon>Eukaryota</taxon>
        <taxon>Metazoa</taxon>
        <taxon>Ecdysozoa</taxon>
        <taxon>Arthropoda</taxon>
        <taxon>Crustacea</taxon>
        <taxon>Multicrustacea</taxon>
        <taxon>Malacostraca</taxon>
        <taxon>Eumalacostraca</taxon>
        <taxon>Eucarida</taxon>
        <taxon>Decapoda</taxon>
        <taxon>Pleocyemata</taxon>
        <taxon>Brachyura</taxon>
        <taxon>Eubrachyura</taxon>
        <taxon>Portunoidea</taxon>
        <taxon>Portunidae</taxon>
        <taxon>Portuninae</taxon>
        <taxon>Portunus</taxon>
    </lineage>
</organism>
<reference evidence="1 2" key="1">
    <citation type="submission" date="2019-05" db="EMBL/GenBank/DDBJ databases">
        <title>Another draft genome of Portunus trituberculatus and its Hox gene families provides insights of decapod evolution.</title>
        <authorList>
            <person name="Jeong J.-H."/>
            <person name="Song I."/>
            <person name="Kim S."/>
            <person name="Choi T."/>
            <person name="Kim D."/>
            <person name="Ryu S."/>
            <person name="Kim W."/>
        </authorList>
    </citation>
    <scope>NUCLEOTIDE SEQUENCE [LARGE SCALE GENOMIC DNA]</scope>
    <source>
        <tissue evidence="1">Muscle</tissue>
    </source>
</reference>
<evidence type="ECO:0000313" key="2">
    <source>
        <dbReference type="Proteomes" id="UP000324222"/>
    </source>
</evidence>
<dbReference type="EMBL" id="VSRR010047631">
    <property type="protein sequence ID" value="MPC78115.1"/>
    <property type="molecule type" value="Genomic_DNA"/>
</dbReference>
<proteinExistence type="predicted"/>
<sequence>MDKGYSSSRGISGTSGDCSFLLLQYNRFIPANIQESRIIQPGQCGLVGSRAFFPATPAGKQKANRGAVKNITIKCERGRVYLPDSVVVNIEPETVIHGHPCGSHTSHRTPTVLLTLAAHVGITQQKILWHINPVPRLAAATGLLRPGIVAEEVMGRGHPEMRRVPRVHQLSGLRWVALARPLLRHHDHHVSKENLFPAGCEQ</sequence>